<proteinExistence type="inferred from homology"/>
<accession>A0A2N1JG68</accession>
<dbReference type="GO" id="GO:0032797">
    <property type="term" value="C:SMN complex"/>
    <property type="evidence" value="ECO:0007669"/>
    <property type="project" value="TreeGrafter"/>
</dbReference>
<evidence type="ECO:0000313" key="3">
    <source>
        <dbReference type="EMBL" id="PKI85547.1"/>
    </source>
</evidence>
<sequence length="320" mass="35541">MKRAAPEYGQRTLPVGVLPIDFDGIPTDGAQYLAMVRDEASKQPRIMHLASFQSVHPKPVLDSVTQRRSFSEFEPVSEPVSEPVFEPVSGPEPVSEPVSMAESGSLVTDTSDAPDESSAWETEEFDEKSSLGNLNPLYLCQRDEAEVSLNESPSSSAMDTASDTSSCGTSADEVDAALPVDYTRTTPTLADFGYRFREPTVDAVASFEIDDILRLLQLLRKWMQQPHFTINTGLHHIHMRWIFALLARLDRRLSGEEIAGLRALARVCMTAITKQRSEHAHQMLDTQDVTTDLQVGPWLLLTVIVGAWGQLDLWEEIQGR</sequence>
<evidence type="ECO:0000256" key="1">
    <source>
        <dbReference type="ARBA" id="ARBA00025758"/>
    </source>
</evidence>
<feature type="compositionally biased region" description="Low complexity" evidence="2">
    <location>
        <begin position="152"/>
        <end position="166"/>
    </location>
</feature>
<dbReference type="Proteomes" id="UP000232875">
    <property type="component" value="Unassembled WGS sequence"/>
</dbReference>
<comment type="similarity">
    <text evidence="1">Belongs to the gemin-2 family.</text>
</comment>
<dbReference type="PANTHER" id="PTHR12794">
    <property type="entry name" value="GEMIN2"/>
    <property type="match status" value="1"/>
</dbReference>
<feature type="region of interest" description="Disordered" evidence="2">
    <location>
        <begin position="72"/>
        <end position="128"/>
    </location>
</feature>
<dbReference type="AlphaFoldDB" id="A0A2N1JG68"/>
<keyword evidence="4" id="KW-1185">Reference proteome</keyword>
<evidence type="ECO:0000256" key="2">
    <source>
        <dbReference type="SAM" id="MobiDB-lite"/>
    </source>
</evidence>
<gene>
    <name evidence="3" type="ORF">MVES_000073</name>
</gene>
<dbReference type="InterPro" id="IPR035426">
    <property type="entry name" value="Gemin2/Brr1"/>
</dbReference>
<dbReference type="GO" id="GO:0000387">
    <property type="term" value="P:spliceosomal snRNP assembly"/>
    <property type="evidence" value="ECO:0007669"/>
    <property type="project" value="InterPro"/>
</dbReference>
<protein>
    <submittedName>
        <fullName evidence="3">Uncharacterized protein</fullName>
    </submittedName>
</protein>
<evidence type="ECO:0000313" key="4">
    <source>
        <dbReference type="Proteomes" id="UP000232875"/>
    </source>
</evidence>
<dbReference type="GO" id="GO:0005634">
    <property type="term" value="C:nucleus"/>
    <property type="evidence" value="ECO:0007669"/>
    <property type="project" value="TreeGrafter"/>
</dbReference>
<dbReference type="EMBL" id="KZ454987">
    <property type="protein sequence ID" value="PKI85547.1"/>
    <property type="molecule type" value="Genomic_DNA"/>
</dbReference>
<dbReference type="PANTHER" id="PTHR12794:SF0">
    <property type="entry name" value="GEM-ASSOCIATED PROTEIN 2"/>
    <property type="match status" value="1"/>
</dbReference>
<reference evidence="3 4" key="1">
    <citation type="submission" date="2017-10" db="EMBL/GenBank/DDBJ databases">
        <title>A novel species of cold-tolerant Malassezia isolated from bats.</title>
        <authorList>
            <person name="Lorch J.M."/>
            <person name="Palmer J.M."/>
            <person name="Vanderwolf K.J."/>
            <person name="Schmidt K.Z."/>
            <person name="Verant M.L."/>
            <person name="Weller T.J."/>
            <person name="Blehert D.S."/>
        </authorList>
    </citation>
    <scope>NUCLEOTIDE SEQUENCE [LARGE SCALE GENOMIC DNA]</scope>
    <source>
        <strain evidence="3 4">NWHC:44797-103</strain>
    </source>
</reference>
<organism evidence="3 4">
    <name type="scientific">Malassezia vespertilionis</name>
    <dbReference type="NCBI Taxonomy" id="2020962"/>
    <lineage>
        <taxon>Eukaryota</taxon>
        <taxon>Fungi</taxon>
        <taxon>Dikarya</taxon>
        <taxon>Basidiomycota</taxon>
        <taxon>Ustilaginomycotina</taxon>
        <taxon>Malasseziomycetes</taxon>
        <taxon>Malasseziales</taxon>
        <taxon>Malasseziaceae</taxon>
        <taxon>Malassezia</taxon>
    </lineage>
</organism>
<feature type="compositionally biased region" description="Low complexity" evidence="2">
    <location>
        <begin position="72"/>
        <end position="99"/>
    </location>
</feature>
<dbReference type="Gene3D" id="1.20.58.1070">
    <property type="match status" value="1"/>
</dbReference>
<dbReference type="Pfam" id="PF04938">
    <property type="entry name" value="SIP1"/>
    <property type="match status" value="1"/>
</dbReference>
<feature type="region of interest" description="Disordered" evidence="2">
    <location>
        <begin position="146"/>
        <end position="172"/>
    </location>
</feature>
<name>A0A2N1JG68_9BASI</name>
<dbReference type="OrthoDB" id="428895at2759"/>